<protein>
    <submittedName>
        <fullName evidence="1">Uncharacterized protein</fullName>
    </submittedName>
</protein>
<dbReference type="EMBL" id="CCYD01000007">
    <property type="protein sequence ID" value="CEG35073.1"/>
    <property type="molecule type" value="Genomic_DNA"/>
</dbReference>
<sequence>MKPDNFKRGLSLEANRQRGHSIHFHHGLRSGAVWVERTLRAHQELTHEYALNFEHSKLRPFAKQIVEWFIRVGNSGPMLQTRFHLATQNKSHRNSRTKLIGMAS</sequence>
<evidence type="ECO:0000313" key="1">
    <source>
        <dbReference type="EMBL" id="CEG35073.1"/>
    </source>
</evidence>
<dbReference type="GeneID" id="36408897"/>
<name>A0A0P1A4J7_PLAHL</name>
<organism evidence="1 2">
    <name type="scientific">Plasmopara halstedii</name>
    <name type="common">Downy mildew of sunflower</name>
    <dbReference type="NCBI Taxonomy" id="4781"/>
    <lineage>
        <taxon>Eukaryota</taxon>
        <taxon>Sar</taxon>
        <taxon>Stramenopiles</taxon>
        <taxon>Oomycota</taxon>
        <taxon>Peronosporomycetes</taxon>
        <taxon>Peronosporales</taxon>
        <taxon>Peronosporaceae</taxon>
        <taxon>Plasmopara</taxon>
    </lineage>
</organism>
<keyword evidence="2" id="KW-1185">Reference proteome</keyword>
<dbReference type="RefSeq" id="XP_024571442.1">
    <property type="nucleotide sequence ID" value="XM_024730024.1"/>
</dbReference>
<reference evidence="2" key="1">
    <citation type="submission" date="2014-09" db="EMBL/GenBank/DDBJ databases">
        <authorList>
            <person name="Sharma Rahul"/>
            <person name="Thines Marco"/>
        </authorList>
    </citation>
    <scope>NUCLEOTIDE SEQUENCE [LARGE SCALE GENOMIC DNA]</scope>
</reference>
<evidence type="ECO:0000313" key="2">
    <source>
        <dbReference type="Proteomes" id="UP000054928"/>
    </source>
</evidence>
<dbReference type="Proteomes" id="UP000054928">
    <property type="component" value="Unassembled WGS sequence"/>
</dbReference>
<dbReference type="AlphaFoldDB" id="A0A0P1A4J7"/>
<accession>A0A0P1A4J7</accession>
<proteinExistence type="predicted"/>